<comment type="catalytic activity">
    <reaction evidence="9">
        <text>sn-glycerol 3-phosphate + NADP(+) = dihydroxyacetone phosphate + NADPH + H(+)</text>
        <dbReference type="Rhea" id="RHEA:11096"/>
        <dbReference type="ChEBI" id="CHEBI:15378"/>
        <dbReference type="ChEBI" id="CHEBI:57597"/>
        <dbReference type="ChEBI" id="CHEBI:57642"/>
        <dbReference type="ChEBI" id="CHEBI:57783"/>
        <dbReference type="ChEBI" id="CHEBI:58349"/>
        <dbReference type="EC" id="1.1.1.94"/>
    </reaction>
    <physiologicalReaction direction="right-to-left" evidence="9">
        <dbReference type="Rhea" id="RHEA:11098"/>
    </physiologicalReaction>
</comment>
<dbReference type="AlphaFoldDB" id="M1LZT6"/>
<dbReference type="GO" id="GO:0005829">
    <property type="term" value="C:cytosol"/>
    <property type="evidence" value="ECO:0007669"/>
    <property type="project" value="TreeGrafter"/>
</dbReference>
<evidence type="ECO:0000313" key="20">
    <source>
        <dbReference type="EMBL" id="AGF48614.1"/>
    </source>
</evidence>
<dbReference type="GO" id="GO:0008654">
    <property type="term" value="P:phospholipid biosynthetic process"/>
    <property type="evidence" value="ECO:0007669"/>
    <property type="project" value="UniProtKB-KW"/>
</dbReference>
<dbReference type="Gene3D" id="3.40.50.720">
    <property type="entry name" value="NAD(P)-binding Rossmann-like Domain"/>
    <property type="match status" value="1"/>
</dbReference>
<dbReference type="PATRIC" id="fig|1208920.3.peg.612"/>
<evidence type="ECO:0000256" key="10">
    <source>
        <dbReference type="ARBA" id="ARBA00066687"/>
    </source>
</evidence>
<feature type="binding site" evidence="13">
    <location>
        <position position="42"/>
    </location>
    <ligand>
        <name>NADPH</name>
        <dbReference type="ChEBI" id="CHEBI:57783"/>
    </ligand>
</feature>
<feature type="binding site" evidence="13">
    <location>
        <position position="319"/>
    </location>
    <ligand>
        <name>NADPH</name>
        <dbReference type="ChEBI" id="CHEBI:57783"/>
    </ligand>
</feature>
<feature type="binding site" evidence="13">
    <location>
        <position position="294"/>
    </location>
    <ligand>
        <name>NADPH</name>
        <dbReference type="ChEBI" id="CHEBI:57783"/>
    </ligand>
</feature>
<evidence type="ECO:0000256" key="12">
    <source>
        <dbReference type="ARBA" id="ARBA00080511"/>
    </source>
</evidence>
<dbReference type="Pfam" id="PF07479">
    <property type="entry name" value="NAD_Gly3P_dh_C"/>
    <property type="match status" value="1"/>
</dbReference>
<dbReference type="PANTHER" id="PTHR11728:SF1">
    <property type="entry name" value="GLYCEROL-3-PHOSPHATE DEHYDROGENASE [NAD(+)] 2, CHLOROPLASTIC"/>
    <property type="match status" value="1"/>
</dbReference>
<feature type="domain" description="Glycerol-3-phosphate dehydrogenase NAD-dependent N-terminal" evidence="18">
    <location>
        <begin position="34"/>
        <end position="199"/>
    </location>
</feature>
<evidence type="ECO:0000313" key="21">
    <source>
        <dbReference type="Proteomes" id="UP000011541"/>
    </source>
</evidence>
<dbReference type="GO" id="GO:0005975">
    <property type="term" value="P:carbohydrate metabolic process"/>
    <property type="evidence" value="ECO:0007669"/>
    <property type="project" value="InterPro"/>
</dbReference>
<evidence type="ECO:0000256" key="9">
    <source>
        <dbReference type="ARBA" id="ARBA00052716"/>
    </source>
</evidence>
<feature type="binding site" evidence="13">
    <location>
        <position position="294"/>
    </location>
    <ligand>
        <name>sn-glycerol 3-phosphate</name>
        <dbReference type="ChEBI" id="CHEBI:57597"/>
    </ligand>
</feature>
<keyword evidence="7 13" id="KW-0594">Phospholipid biosynthesis</keyword>
<comment type="caution">
    <text evidence="13">Lacks conserved residue(s) required for the propagation of feature annotation.</text>
</comment>
<evidence type="ECO:0000256" key="3">
    <source>
        <dbReference type="ARBA" id="ARBA00022857"/>
    </source>
</evidence>
<keyword evidence="13" id="KW-0963">Cytoplasm</keyword>
<evidence type="ECO:0000256" key="8">
    <source>
        <dbReference type="ARBA" id="ARBA00023264"/>
    </source>
</evidence>
<evidence type="ECO:0000259" key="19">
    <source>
        <dbReference type="Pfam" id="PF07479"/>
    </source>
</evidence>
<feature type="binding site" evidence="16">
    <location>
        <position position="179"/>
    </location>
    <ligand>
        <name>NAD(+)</name>
        <dbReference type="ChEBI" id="CHEBI:57540"/>
    </ligand>
</feature>
<feature type="binding site" evidence="13">
    <location>
        <position position="177"/>
    </location>
    <ligand>
        <name>sn-glycerol 3-phosphate</name>
        <dbReference type="ChEBI" id="CHEBI:57597"/>
    </ligand>
</feature>
<protein>
    <recommendedName>
        <fullName evidence="11 13">Glycerol-3-phosphate dehydrogenase [NAD(P)+]</fullName>
        <ecNumber evidence="10 13">1.1.1.94</ecNumber>
    </recommendedName>
    <alternativeName>
        <fullName evidence="13">NAD(P)(+)-dependent glycerol-3-phosphate dehydrogenase</fullName>
    </alternativeName>
    <alternativeName>
        <fullName evidence="12 13">NAD(P)H-dependent dihydroxyacetone-phosphate reductase</fullName>
    </alternativeName>
</protein>
<feature type="binding site" evidence="13">
    <location>
        <position position="61"/>
    </location>
    <ligand>
        <name>NADPH</name>
        <dbReference type="ChEBI" id="CHEBI:57783"/>
    </ligand>
</feature>
<comment type="similarity">
    <text evidence="1 13 17">Belongs to the NAD-dependent glycerol-3-phosphate dehydrogenase family.</text>
</comment>
<gene>
    <name evidence="13" type="primary">gpsA</name>
    <name evidence="20" type="ORF">CONE_0068</name>
</gene>
<dbReference type="InterPro" id="IPR006168">
    <property type="entry name" value="G3P_DH_NAD-dep"/>
</dbReference>
<evidence type="ECO:0000256" key="5">
    <source>
        <dbReference type="ARBA" id="ARBA00023027"/>
    </source>
</evidence>
<dbReference type="InterPro" id="IPR036291">
    <property type="entry name" value="NAD(P)-bd_dom_sf"/>
</dbReference>
<feature type="binding site" evidence="16">
    <location>
        <begin position="38"/>
        <end position="43"/>
    </location>
    <ligand>
        <name>NAD(+)</name>
        <dbReference type="ChEBI" id="CHEBI:57540"/>
    </ligand>
</feature>
<evidence type="ECO:0000259" key="18">
    <source>
        <dbReference type="Pfam" id="PF01210"/>
    </source>
</evidence>
<feature type="binding site" evidence="13">
    <location>
        <position position="145"/>
    </location>
    <ligand>
        <name>NADPH</name>
        <dbReference type="ChEBI" id="CHEBI:57783"/>
    </ligand>
</feature>
<dbReference type="HAMAP" id="MF_00394">
    <property type="entry name" value="NAD_Glyc3P_dehydrog"/>
    <property type="match status" value="1"/>
</dbReference>
<evidence type="ECO:0000256" key="1">
    <source>
        <dbReference type="ARBA" id="ARBA00011009"/>
    </source>
</evidence>
<keyword evidence="4 13" id="KW-0560">Oxidoreductase</keyword>
<feature type="binding site" evidence="13">
    <location>
        <position position="283"/>
    </location>
    <ligand>
        <name>sn-glycerol 3-phosphate</name>
        <dbReference type="ChEBI" id="CHEBI:57597"/>
    </ligand>
</feature>
<keyword evidence="6 13" id="KW-0443">Lipid metabolism</keyword>
<evidence type="ECO:0000256" key="6">
    <source>
        <dbReference type="ARBA" id="ARBA00023098"/>
    </source>
</evidence>
<keyword evidence="8 13" id="KW-1208">Phospholipid metabolism</keyword>
<dbReference type="HOGENOM" id="CLU_033449_0_2_4"/>
<dbReference type="GO" id="GO:0046168">
    <property type="term" value="P:glycerol-3-phosphate catabolic process"/>
    <property type="evidence" value="ECO:0007669"/>
    <property type="project" value="InterPro"/>
</dbReference>
<dbReference type="PANTHER" id="PTHR11728">
    <property type="entry name" value="GLYCEROL-3-PHOSPHATE DEHYDROGENASE"/>
    <property type="match status" value="1"/>
</dbReference>
<dbReference type="GO" id="GO:0051287">
    <property type="term" value="F:NAD binding"/>
    <property type="evidence" value="ECO:0007669"/>
    <property type="project" value="InterPro"/>
</dbReference>
<evidence type="ECO:0000256" key="2">
    <source>
        <dbReference type="ARBA" id="ARBA00022516"/>
    </source>
</evidence>
<accession>M1LZT6</accession>
<keyword evidence="5 13" id="KW-0520">NAD</keyword>
<feature type="binding site" evidence="13">
    <location>
        <position position="41"/>
    </location>
    <ligand>
        <name>NADPH</name>
        <dbReference type="ChEBI" id="CHEBI:57783"/>
    </ligand>
</feature>
<dbReference type="SUPFAM" id="SSF51735">
    <property type="entry name" value="NAD(P)-binding Rossmann-fold domains"/>
    <property type="match status" value="1"/>
</dbReference>
<evidence type="ECO:0000256" key="14">
    <source>
        <dbReference type="PIRSR" id="PIRSR000114-1"/>
    </source>
</evidence>
<dbReference type="PRINTS" id="PR00077">
    <property type="entry name" value="GPDHDRGNASE"/>
</dbReference>
<feature type="binding site" evidence="13">
    <location>
        <position position="175"/>
    </location>
    <ligand>
        <name>sn-glycerol 3-phosphate</name>
        <dbReference type="ChEBI" id="CHEBI:57597"/>
    </ligand>
</feature>
<feature type="binding site" evidence="13">
    <location>
        <position position="179"/>
    </location>
    <ligand>
        <name>NADPH</name>
        <dbReference type="ChEBI" id="CHEBI:57783"/>
    </ligand>
</feature>
<keyword evidence="3 13" id="KW-0521">NADP</keyword>
<dbReference type="FunFam" id="3.40.50.720:FF:000019">
    <property type="entry name" value="Glycerol-3-phosphate dehydrogenase [NAD(P)+]"/>
    <property type="match status" value="1"/>
</dbReference>
<feature type="domain" description="Glycerol-3-phosphate dehydrogenase NAD-dependent C-terminal" evidence="19">
    <location>
        <begin position="219"/>
        <end position="358"/>
    </location>
</feature>
<dbReference type="GO" id="GO:0141152">
    <property type="term" value="F:glycerol-3-phosphate dehydrogenase (NAD+) activity"/>
    <property type="evidence" value="ECO:0007669"/>
    <property type="project" value="RHEA"/>
</dbReference>
<evidence type="ECO:0000256" key="17">
    <source>
        <dbReference type="RuleBase" id="RU000437"/>
    </source>
</evidence>
<dbReference type="EC" id="1.1.1.94" evidence="10 13"/>
<feature type="binding site" evidence="13">
    <location>
        <position position="145"/>
    </location>
    <ligand>
        <name>sn-glycerol 3-phosphate</name>
        <dbReference type="ChEBI" id="CHEBI:57597"/>
    </ligand>
</feature>
<dbReference type="PIRSF" id="PIRSF000114">
    <property type="entry name" value="Glycerol-3-P_dh"/>
    <property type="match status" value="1"/>
</dbReference>
<feature type="binding site" evidence="13">
    <location>
        <position position="295"/>
    </location>
    <ligand>
        <name>sn-glycerol 3-phosphate</name>
        <dbReference type="ChEBI" id="CHEBI:57597"/>
    </ligand>
</feature>
<dbReference type="UniPathway" id="UPA00940"/>
<dbReference type="InterPro" id="IPR011128">
    <property type="entry name" value="G3P_DH_NAD-dep_N"/>
</dbReference>
<feature type="binding site" evidence="13">
    <location>
        <position position="230"/>
    </location>
    <ligand>
        <name>sn-glycerol 3-phosphate</name>
        <dbReference type="ChEBI" id="CHEBI:57597"/>
    </ligand>
</feature>
<feature type="binding site" evidence="13">
    <location>
        <position position="293"/>
    </location>
    <ligand>
        <name>sn-glycerol 3-phosphate</name>
        <dbReference type="ChEBI" id="CHEBI:57597"/>
    </ligand>
</feature>
<dbReference type="GO" id="GO:0046167">
    <property type="term" value="P:glycerol-3-phosphate biosynthetic process"/>
    <property type="evidence" value="ECO:0007669"/>
    <property type="project" value="UniProtKB-UniRule"/>
</dbReference>
<dbReference type="InterPro" id="IPR006109">
    <property type="entry name" value="G3P_DH_NAD-dep_C"/>
</dbReference>
<dbReference type="SUPFAM" id="SSF48179">
    <property type="entry name" value="6-phosphogluconate dehydrogenase C-terminal domain-like"/>
    <property type="match status" value="1"/>
</dbReference>
<dbReference type="NCBIfam" id="NF000940">
    <property type="entry name" value="PRK00094.1-2"/>
    <property type="match status" value="1"/>
</dbReference>
<dbReference type="eggNOG" id="COG0240">
    <property type="taxonomic scope" value="Bacteria"/>
</dbReference>
<evidence type="ECO:0000256" key="13">
    <source>
        <dbReference type="HAMAP-Rule" id="MF_00394"/>
    </source>
</evidence>
<feature type="binding site" evidence="15">
    <location>
        <position position="145"/>
    </location>
    <ligand>
        <name>substrate</name>
    </ligand>
</feature>
<evidence type="ECO:0000256" key="15">
    <source>
        <dbReference type="PIRSR" id="PIRSR000114-2"/>
    </source>
</evidence>
<evidence type="ECO:0000256" key="7">
    <source>
        <dbReference type="ARBA" id="ARBA00023209"/>
    </source>
</evidence>
<dbReference type="InterPro" id="IPR008927">
    <property type="entry name" value="6-PGluconate_DH-like_C_sf"/>
</dbReference>
<dbReference type="Gene3D" id="1.10.1040.10">
    <property type="entry name" value="N-(1-d-carboxylethyl)-l-norvaline Dehydrogenase, domain 2"/>
    <property type="match status" value="1"/>
</dbReference>
<dbReference type="GO" id="GO:0141153">
    <property type="term" value="F:glycerol-3-phosphate dehydrogenase (NADP+) activity"/>
    <property type="evidence" value="ECO:0007669"/>
    <property type="project" value="RHEA"/>
</dbReference>
<organism evidence="20 21">
    <name type="scientific">Candidatus Kinetoplastidibacterium stringomonadis TCC290E</name>
    <dbReference type="NCBI Taxonomy" id="1208920"/>
    <lineage>
        <taxon>Bacteria</taxon>
        <taxon>Pseudomonadati</taxon>
        <taxon>Pseudomonadota</taxon>
        <taxon>Betaproteobacteria</taxon>
        <taxon>Candidatus Kinetoplastidibacterium</taxon>
    </lineage>
</organism>
<dbReference type="EMBL" id="CP003805">
    <property type="protein sequence ID" value="AGF48614.1"/>
    <property type="molecule type" value="Genomic_DNA"/>
</dbReference>
<evidence type="ECO:0000256" key="16">
    <source>
        <dbReference type="PIRSR" id="PIRSR000114-3"/>
    </source>
</evidence>
<comment type="catalytic activity">
    <reaction evidence="13">
        <text>sn-glycerol 3-phosphate + NAD(+) = dihydroxyacetone phosphate + NADH + H(+)</text>
        <dbReference type="Rhea" id="RHEA:11092"/>
        <dbReference type="ChEBI" id="CHEBI:15378"/>
        <dbReference type="ChEBI" id="CHEBI:57540"/>
        <dbReference type="ChEBI" id="CHEBI:57597"/>
        <dbReference type="ChEBI" id="CHEBI:57642"/>
        <dbReference type="ChEBI" id="CHEBI:57945"/>
        <dbReference type="EC" id="1.1.1.94"/>
    </reaction>
</comment>
<dbReference type="GO" id="GO:0006650">
    <property type="term" value="P:glycerophospholipid metabolic process"/>
    <property type="evidence" value="ECO:0007669"/>
    <property type="project" value="UniProtKB-UniRule"/>
</dbReference>
<comment type="subcellular location">
    <subcellularLocation>
        <location evidence="13">Cytoplasm</location>
    </subcellularLocation>
</comment>
<comment type="pathway">
    <text evidence="13">Membrane lipid metabolism; glycerophospholipid metabolism.</text>
</comment>
<keyword evidence="21" id="KW-1185">Reference proteome</keyword>
<feature type="active site" description="Proton acceptor" evidence="13 14">
    <location>
        <position position="230"/>
    </location>
</feature>
<dbReference type="FunFam" id="1.10.1040.10:FF:000001">
    <property type="entry name" value="Glycerol-3-phosphate dehydrogenase [NAD(P)+]"/>
    <property type="match status" value="1"/>
</dbReference>
<name>M1LZT6_9PROT</name>
<dbReference type="KEGG" id="kon:CONE_0068"/>
<feature type="binding site" evidence="16">
    <location>
        <position position="294"/>
    </location>
    <ligand>
        <name>NAD(+)</name>
        <dbReference type="ChEBI" id="CHEBI:57540"/>
    </ligand>
</feature>
<keyword evidence="13" id="KW-0547">Nucleotide-binding</keyword>
<dbReference type="Pfam" id="PF01210">
    <property type="entry name" value="NAD_Gly3P_dh_N"/>
    <property type="match status" value="1"/>
</dbReference>
<feature type="binding site" evidence="15">
    <location>
        <begin position="294"/>
        <end position="295"/>
    </location>
    <ligand>
        <name>substrate</name>
    </ligand>
</feature>
<evidence type="ECO:0000256" key="11">
    <source>
        <dbReference type="ARBA" id="ARBA00069372"/>
    </source>
</evidence>
<comment type="function">
    <text evidence="13">Catalyzes the reduction of the glycolytic intermediate dihydroxyacetone phosphate (DHAP) to sn-glycerol 3-phosphate (G3P), the key precursor for phospholipid synthesis.</text>
</comment>
<sequence>MSNIPMTNDQKHLKFFNSYKDEQEICSFYNKINVLILGAGSWGTALAIASSKKNSTCMWSRNIDQANNMLLCRENKAYLPGIKFNDNLKITNNINHALEFILSDNTQPLIIIGVPVSGVSEICSLLLKYSNYLSSINIPVIWTCKGFENKTSNLIHEIIQRDLISSKFTHGILSGPSFAHEVALNLPTALTIASNSSNLCNITIDALHNNKLRIYSSKDVVGVEVGGALKNIISIACGISDGLNLGCNARAALITRGLFEIKRFGLALGSISETFYGLSGLGDLVLTSTSNLSRNRNIGIKIGNGFPVEELLNSKITVEGVRCALSVRKRARKMNLNLPITEAVCSILFEQKKPLDAVKILLDRDPGQE</sequence>
<dbReference type="RefSeq" id="WP_015397299.1">
    <property type="nucleotide sequence ID" value="NC_020299.1"/>
</dbReference>
<dbReference type="NCBIfam" id="NF000942">
    <property type="entry name" value="PRK00094.1-4"/>
    <property type="match status" value="1"/>
</dbReference>
<dbReference type="STRING" id="1208920.CONE_0068"/>
<dbReference type="InterPro" id="IPR013328">
    <property type="entry name" value="6PGD_dom2"/>
</dbReference>
<feature type="binding site" evidence="13">
    <location>
        <position position="78"/>
    </location>
    <ligand>
        <name>NADPH</name>
        <dbReference type="ChEBI" id="CHEBI:57783"/>
    </ligand>
</feature>
<reference evidence="20 21" key="1">
    <citation type="journal article" date="2013" name="Genome Biol. Evol.">
        <title>Genome evolution and phylogenomic analysis of candidatus kinetoplastibacterium, the betaproteobacterial endosymbionts of strigomonas and angomonas.</title>
        <authorList>
            <person name="Alves J.M."/>
            <person name="Serrano M.G."/>
            <person name="Maia da Silva F."/>
            <person name="Voegtly L.J."/>
            <person name="Matveyev A.V."/>
            <person name="Teixeira M.M."/>
            <person name="Camargo E.P."/>
            <person name="Buck G.A."/>
        </authorList>
    </citation>
    <scope>NUCLEOTIDE SEQUENCE [LARGE SCALE GENOMIC DNA]</scope>
    <source>
        <strain evidence="20 21">TCC290E</strain>
    </source>
</reference>
<dbReference type="Proteomes" id="UP000011541">
    <property type="component" value="Chromosome"/>
</dbReference>
<proteinExistence type="inferred from homology"/>
<evidence type="ECO:0000256" key="4">
    <source>
        <dbReference type="ARBA" id="ARBA00023002"/>
    </source>
</evidence>
<keyword evidence="2 13" id="KW-0444">Lipid biosynthesis</keyword>